<gene>
    <name evidence="5" type="ORF">ILUMI_00629</name>
</gene>
<comment type="caution">
    <text evidence="5">The sequence shown here is derived from an EMBL/GenBank/DDBJ whole genome shotgun (WGS) entry which is preliminary data.</text>
</comment>
<keyword evidence="3" id="KW-0496">Mitochondrion</keyword>
<comment type="subcellular location">
    <subcellularLocation>
        <location evidence="3">Mitochondrion</location>
    </subcellularLocation>
</comment>
<reference evidence="5" key="1">
    <citation type="submission" date="2019-08" db="EMBL/GenBank/DDBJ databases">
        <title>The genome of the North American firefly Photinus pyralis.</title>
        <authorList>
            <consortium name="Photinus pyralis genome working group"/>
            <person name="Fallon T.R."/>
            <person name="Sander Lower S.E."/>
            <person name="Weng J.-K."/>
        </authorList>
    </citation>
    <scope>NUCLEOTIDE SEQUENCE</scope>
    <source>
        <strain evidence="5">TRF0915ILg1</strain>
        <tissue evidence="5">Whole body</tissue>
    </source>
</reference>
<feature type="coiled-coil region" evidence="4">
    <location>
        <begin position="64"/>
        <end position="91"/>
    </location>
</feature>
<protein>
    <recommendedName>
        <fullName evidence="3">COX assembly mitochondrial protein</fullName>
    </recommendedName>
</protein>
<evidence type="ECO:0000256" key="2">
    <source>
        <dbReference type="ARBA" id="ARBA00023157"/>
    </source>
</evidence>
<proteinExistence type="inferred from homology"/>
<dbReference type="Pfam" id="PF08583">
    <property type="entry name" value="Cmc1"/>
    <property type="match status" value="1"/>
</dbReference>
<name>A0A8K0DGV2_IGNLU</name>
<evidence type="ECO:0000256" key="4">
    <source>
        <dbReference type="SAM" id="Coils"/>
    </source>
</evidence>
<keyword evidence="2" id="KW-1015">Disulfide bond</keyword>
<dbReference type="AlphaFoldDB" id="A0A8K0DGV2"/>
<sequence>MLVENLKMPPLDVDPTIYFLNIEECYELMHELNRCYLENPYLRYFGKCSSANSEVGRCLMRQRELKQQNNLEESRIKYRRLQEKLRKLHNENETT</sequence>
<dbReference type="OrthoDB" id="532630at2759"/>
<evidence type="ECO:0000256" key="3">
    <source>
        <dbReference type="RuleBase" id="RU364104"/>
    </source>
</evidence>
<evidence type="ECO:0000313" key="6">
    <source>
        <dbReference type="Proteomes" id="UP000801492"/>
    </source>
</evidence>
<dbReference type="Proteomes" id="UP000801492">
    <property type="component" value="Unassembled WGS sequence"/>
</dbReference>
<dbReference type="GO" id="GO:0005739">
    <property type="term" value="C:mitochondrion"/>
    <property type="evidence" value="ECO:0007669"/>
    <property type="project" value="UniProtKB-SubCell"/>
</dbReference>
<comment type="similarity">
    <text evidence="1 3">Belongs to the CMC family.</text>
</comment>
<evidence type="ECO:0000256" key="1">
    <source>
        <dbReference type="ARBA" id="ARBA00007347"/>
    </source>
</evidence>
<keyword evidence="4" id="KW-0175">Coiled coil</keyword>
<evidence type="ECO:0000313" key="5">
    <source>
        <dbReference type="EMBL" id="KAF2905544.1"/>
    </source>
</evidence>
<organism evidence="5 6">
    <name type="scientific">Ignelater luminosus</name>
    <name type="common">Cucubano</name>
    <name type="synonym">Pyrophorus luminosus</name>
    <dbReference type="NCBI Taxonomy" id="2038154"/>
    <lineage>
        <taxon>Eukaryota</taxon>
        <taxon>Metazoa</taxon>
        <taxon>Ecdysozoa</taxon>
        <taxon>Arthropoda</taxon>
        <taxon>Hexapoda</taxon>
        <taxon>Insecta</taxon>
        <taxon>Pterygota</taxon>
        <taxon>Neoptera</taxon>
        <taxon>Endopterygota</taxon>
        <taxon>Coleoptera</taxon>
        <taxon>Polyphaga</taxon>
        <taxon>Elateriformia</taxon>
        <taxon>Elateroidea</taxon>
        <taxon>Elateridae</taxon>
        <taxon>Agrypninae</taxon>
        <taxon>Pyrophorini</taxon>
        <taxon>Ignelater</taxon>
    </lineage>
</organism>
<accession>A0A8K0DGV2</accession>
<dbReference type="EMBL" id="VTPC01000505">
    <property type="protein sequence ID" value="KAF2905544.1"/>
    <property type="molecule type" value="Genomic_DNA"/>
</dbReference>
<keyword evidence="6" id="KW-1185">Reference proteome</keyword>
<dbReference type="InterPro" id="IPR013892">
    <property type="entry name" value="Cyt_c_biogenesis_Cmc1-like"/>
</dbReference>